<reference evidence="7 8" key="1">
    <citation type="submission" date="2009-01" db="EMBL/GenBank/DDBJ databases">
        <authorList>
            <person name="Qin X."/>
            <person name="Bachman B."/>
            <person name="Battles P."/>
            <person name="Bell A."/>
            <person name="Bess C."/>
            <person name="Bickham C."/>
            <person name="Chaboub L."/>
            <person name="Chen D."/>
            <person name="Coyle M."/>
            <person name="Deiros D.R."/>
            <person name="Dinh H."/>
            <person name="Forbes L."/>
            <person name="Fowler G."/>
            <person name="Francisco L."/>
            <person name="Fu Q."/>
            <person name="Gubbala S."/>
            <person name="Hale W."/>
            <person name="Han Y."/>
            <person name="Hemphill L."/>
            <person name="Highlander S.K."/>
            <person name="Hirani K."/>
            <person name="Hogues M."/>
            <person name="Jackson L."/>
            <person name="Jakkamsetti A."/>
            <person name="Javaid M."/>
            <person name="Jiang H."/>
            <person name="Korchina V."/>
            <person name="Kovar C."/>
            <person name="Lara F."/>
            <person name="Lee S."/>
            <person name="Mata R."/>
            <person name="Mathew T."/>
            <person name="Moen C."/>
            <person name="Morales K."/>
            <person name="Munidasa M."/>
            <person name="Nazareth L."/>
            <person name="Ngo R."/>
            <person name="Nguyen L."/>
            <person name="Okwuonu G."/>
            <person name="Ongeri F."/>
            <person name="Patil S."/>
            <person name="Petrosino J."/>
            <person name="Pham C."/>
            <person name="Pham P."/>
            <person name="Pu L.-L."/>
            <person name="Puazo M."/>
            <person name="Raj R."/>
            <person name="Reid J."/>
            <person name="Rouhana J."/>
            <person name="Saada N."/>
            <person name="Shang Y."/>
            <person name="Simmons D."/>
            <person name="Thornton R."/>
            <person name="Warren J."/>
            <person name="Weissenberger G."/>
            <person name="Zhang J."/>
            <person name="Zhang L."/>
            <person name="Zhou C."/>
            <person name="Zhu D."/>
            <person name="Muzny D."/>
            <person name="Worley K."/>
            <person name="Gibbs R."/>
        </authorList>
    </citation>
    <scope>NUCLEOTIDE SEQUENCE [LARGE SCALE GENOMIC DNA]</scope>
    <source>
        <strain evidence="7 8">ATCC 49540</strain>
    </source>
</reference>
<comment type="caution">
    <text evidence="7">The sequence shown here is derived from an EMBL/GenBank/DDBJ whole genome shotgun (WGS) entry which is preliminary data.</text>
</comment>
<evidence type="ECO:0000256" key="3">
    <source>
        <dbReference type="ARBA" id="ARBA00022692"/>
    </source>
</evidence>
<dbReference type="GO" id="GO:0016020">
    <property type="term" value="C:membrane"/>
    <property type="evidence" value="ECO:0007669"/>
    <property type="project" value="UniProtKB-SubCell"/>
</dbReference>
<dbReference type="Pfam" id="PF03600">
    <property type="entry name" value="CitMHS"/>
    <property type="match status" value="1"/>
</dbReference>
<dbReference type="EMBL" id="ACGV01000096">
    <property type="protein sequence ID" value="EEJ40944.1"/>
    <property type="molecule type" value="Genomic_DNA"/>
</dbReference>
<evidence type="ECO:0000256" key="1">
    <source>
        <dbReference type="ARBA" id="ARBA00004141"/>
    </source>
</evidence>
<feature type="non-terminal residue" evidence="7">
    <location>
        <position position="1"/>
    </location>
</feature>
<keyword evidence="2" id="KW-0813">Transport</keyword>
<evidence type="ECO:0000256" key="2">
    <source>
        <dbReference type="ARBA" id="ARBA00022448"/>
    </source>
</evidence>
<dbReference type="Proteomes" id="UP000004483">
    <property type="component" value="Unassembled WGS sequence"/>
</dbReference>
<evidence type="ECO:0000256" key="5">
    <source>
        <dbReference type="ARBA" id="ARBA00023136"/>
    </source>
</evidence>
<evidence type="ECO:0000256" key="4">
    <source>
        <dbReference type="ARBA" id="ARBA00022989"/>
    </source>
</evidence>
<feature type="non-terminal residue" evidence="7">
    <location>
        <position position="72"/>
    </location>
</feature>
<keyword evidence="4" id="KW-1133">Transmembrane helix</keyword>
<dbReference type="STRING" id="1423814.HMPREF0549_0609"/>
<proteinExistence type="predicted"/>
<dbReference type="InterPro" id="IPR004680">
    <property type="entry name" value="Cit_transptr-like_dom"/>
</dbReference>
<accession>C2ET23</accession>
<name>C2ET23_9LACO</name>
<evidence type="ECO:0000313" key="7">
    <source>
        <dbReference type="EMBL" id="EEJ40944.1"/>
    </source>
</evidence>
<dbReference type="InterPro" id="IPR051475">
    <property type="entry name" value="Diverse_Ion_Transporter"/>
</dbReference>
<dbReference type="eggNOG" id="COG1055">
    <property type="taxonomic scope" value="Bacteria"/>
</dbReference>
<dbReference type="PANTHER" id="PTHR43568">
    <property type="entry name" value="P PROTEIN"/>
    <property type="match status" value="1"/>
</dbReference>
<evidence type="ECO:0000313" key="8">
    <source>
        <dbReference type="Proteomes" id="UP000004483"/>
    </source>
</evidence>
<protein>
    <recommendedName>
        <fullName evidence="6">Citrate transporter-like domain-containing protein</fullName>
    </recommendedName>
</protein>
<keyword evidence="5" id="KW-0472">Membrane</keyword>
<keyword evidence="3" id="KW-0812">Transmembrane</keyword>
<dbReference type="GO" id="GO:0055085">
    <property type="term" value="P:transmembrane transport"/>
    <property type="evidence" value="ECO:0007669"/>
    <property type="project" value="InterPro"/>
</dbReference>
<feature type="domain" description="Citrate transporter-like" evidence="6">
    <location>
        <begin position="2"/>
        <end position="69"/>
    </location>
</feature>
<gene>
    <name evidence="7" type="ORF">HMPREF0549_0609</name>
</gene>
<evidence type="ECO:0000259" key="6">
    <source>
        <dbReference type="Pfam" id="PF03600"/>
    </source>
</evidence>
<sequence length="72" mass="7876">RLAMFMVLAAALLSTFLTNDVALFIVVPLTITLKRLCEIPVNRLIIFEALAVNAGSLLTPIGNPQNILIWGR</sequence>
<comment type="subcellular location">
    <subcellularLocation>
        <location evidence="1">Membrane</location>
        <topology evidence="1">Multi-pass membrane protein</topology>
    </subcellularLocation>
</comment>
<dbReference type="RefSeq" id="WP_003718038.1">
    <property type="nucleotide sequence ID" value="NZ_GG693507.1"/>
</dbReference>
<dbReference type="PANTHER" id="PTHR43568:SF1">
    <property type="entry name" value="P PROTEIN"/>
    <property type="match status" value="1"/>
</dbReference>
<organism evidence="7 8">
    <name type="scientific">Limosilactobacillus vaginalis DSM 5837 = ATCC 49540</name>
    <dbReference type="NCBI Taxonomy" id="1423814"/>
    <lineage>
        <taxon>Bacteria</taxon>
        <taxon>Bacillati</taxon>
        <taxon>Bacillota</taxon>
        <taxon>Bacilli</taxon>
        <taxon>Lactobacillales</taxon>
        <taxon>Lactobacillaceae</taxon>
        <taxon>Limosilactobacillus</taxon>
    </lineage>
</organism>
<dbReference type="AlphaFoldDB" id="C2ET23"/>